<protein>
    <submittedName>
        <fullName evidence="1">GntR family transcriptional regulator</fullName>
    </submittedName>
</protein>
<reference evidence="1 2" key="1">
    <citation type="journal article" date="2022" name="Int. J. Syst. Evol. Microbiol.">
        <title>Miniphocaeibacter halophilus sp. nov., an ammonium-tolerant acetate-producing bacterium isolated from a biogas system.</title>
        <authorList>
            <person name="Schnurer A."/>
            <person name="Singh A."/>
            <person name="Bi S."/>
            <person name="Qiao W."/>
            <person name="Westerholm M."/>
        </authorList>
    </citation>
    <scope>NUCLEOTIDE SEQUENCE [LARGE SCALE GENOMIC DNA]</scope>
    <source>
        <strain evidence="1 2">AMB_01</strain>
    </source>
</reference>
<dbReference type="Proteomes" id="UP000595814">
    <property type="component" value="Chromosome"/>
</dbReference>
<proteinExistence type="predicted"/>
<evidence type="ECO:0000313" key="1">
    <source>
        <dbReference type="EMBL" id="QQK08400.1"/>
    </source>
</evidence>
<keyword evidence="2" id="KW-1185">Reference proteome</keyword>
<gene>
    <name evidence="1" type="ORF">JFY71_02345</name>
</gene>
<organism evidence="1 2">
    <name type="scientific">Miniphocaeibacter halophilus</name>
    <dbReference type="NCBI Taxonomy" id="2931922"/>
    <lineage>
        <taxon>Bacteria</taxon>
        <taxon>Bacillati</taxon>
        <taxon>Bacillota</taxon>
        <taxon>Tissierellia</taxon>
        <taxon>Tissierellales</taxon>
        <taxon>Peptoniphilaceae</taxon>
        <taxon>Miniphocaeibacter</taxon>
    </lineage>
</organism>
<evidence type="ECO:0000313" key="2">
    <source>
        <dbReference type="Proteomes" id="UP000595814"/>
    </source>
</evidence>
<name>A0AC61MVP5_9FIRM</name>
<sequence length="232" mass="27168">MPLPNRENIVPKKSTKDIVYSEMLDLIVKGTLKPGEKLNEAELTDYFGVSRTPIREAIQLLKEVKLVQIIPGQSTIVETINLKDMDNCYLVLTNLQVFAIEQAFPNITEEDIEYLNILLDNFNIASRKNSLQDVVKLDNDFHDYLVNLSNNSYLIDIINMLQLHVTRLKYLYFDDEDMRKFSINEHKKILEFISEKNIEKTKDIMYNHWERVRKSSLKIADNKLNSKENKNN</sequence>
<dbReference type="EMBL" id="CP066744">
    <property type="protein sequence ID" value="QQK08400.1"/>
    <property type="molecule type" value="Genomic_DNA"/>
</dbReference>
<accession>A0AC61MVP5</accession>